<dbReference type="OrthoDB" id="128412at2759"/>
<keyword evidence="3" id="KW-1185">Reference proteome</keyword>
<evidence type="ECO:0000313" key="3">
    <source>
        <dbReference type="Proteomes" id="UP001165121"/>
    </source>
</evidence>
<name>A0A9W7DCD0_9STRA</name>
<sequence>MNFMFSAGVGLSTREGLIQLPDEETILMYSGPDRSRMGLDIPVRPTETLFLEPGRSAVVRIHYGQSNPQREVVWAGRGDRWVTKVIYASKSWPTAVKVVNISDKLIWIDTGTDIARIVEYGFFPRYDRFVRPDTRQYQEWQQLIYENTLSAQAQMRADRLLQLMHDQAPPGVSRKEYPWPSKIMLRPTPGTAQVRMVQVNKKPKKLRVVFTEEDTDERSLDAAEPRSRDVGVQTESDRDKQPRVPDTGVDTRGLCHVASAVIAATPLGGDASSEHRSPEVADQPKTLNADLDEDAVSDFPSQGFVSTPVRRLEAEYARVMRVAAEELDLEPAMYVREGSELMAQLRNQLTMLPELQDLSPECKIDEADVGEPGASTPEMETKLRKILIYHRKIFLGDGNTAPAPARGVVCDLDVGNVRPVAQRARPIAPHLLVKVYELLKKTP</sequence>
<feature type="region of interest" description="Disordered" evidence="1">
    <location>
        <begin position="210"/>
        <end position="250"/>
    </location>
</feature>
<proteinExistence type="predicted"/>
<protein>
    <submittedName>
        <fullName evidence="2">Unnamed protein product</fullName>
    </submittedName>
</protein>
<gene>
    <name evidence="2" type="ORF">Pfra01_003065100</name>
</gene>
<reference evidence="2" key="1">
    <citation type="submission" date="2023-04" db="EMBL/GenBank/DDBJ databases">
        <title>Phytophthora fragariaefolia NBRC 109709.</title>
        <authorList>
            <person name="Ichikawa N."/>
            <person name="Sato H."/>
            <person name="Tonouchi N."/>
        </authorList>
    </citation>
    <scope>NUCLEOTIDE SEQUENCE</scope>
    <source>
        <strain evidence="2">NBRC 109709</strain>
    </source>
</reference>
<organism evidence="2 3">
    <name type="scientific">Phytophthora fragariaefolia</name>
    <dbReference type="NCBI Taxonomy" id="1490495"/>
    <lineage>
        <taxon>Eukaryota</taxon>
        <taxon>Sar</taxon>
        <taxon>Stramenopiles</taxon>
        <taxon>Oomycota</taxon>
        <taxon>Peronosporomycetes</taxon>
        <taxon>Peronosporales</taxon>
        <taxon>Peronosporaceae</taxon>
        <taxon>Phytophthora</taxon>
    </lineage>
</organism>
<dbReference type="EMBL" id="BSXT01019375">
    <property type="protein sequence ID" value="GMG18331.1"/>
    <property type="molecule type" value="Genomic_DNA"/>
</dbReference>
<dbReference type="Proteomes" id="UP001165121">
    <property type="component" value="Unassembled WGS sequence"/>
</dbReference>
<comment type="caution">
    <text evidence="2">The sequence shown here is derived from an EMBL/GenBank/DDBJ whole genome shotgun (WGS) entry which is preliminary data.</text>
</comment>
<evidence type="ECO:0000256" key="1">
    <source>
        <dbReference type="SAM" id="MobiDB-lite"/>
    </source>
</evidence>
<dbReference type="AlphaFoldDB" id="A0A9W7DCD0"/>
<evidence type="ECO:0000313" key="2">
    <source>
        <dbReference type="EMBL" id="GMG18331.1"/>
    </source>
</evidence>
<accession>A0A9W7DCD0</accession>
<feature type="compositionally biased region" description="Basic and acidic residues" evidence="1">
    <location>
        <begin position="217"/>
        <end position="243"/>
    </location>
</feature>